<keyword evidence="3" id="KW-1003">Cell membrane</keyword>
<dbReference type="SUPFAM" id="SSF53955">
    <property type="entry name" value="Lysozyme-like"/>
    <property type="match status" value="1"/>
</dbReference>
<dbReference type="PANTHER" id="PTHR32282">
    <property type="entry name" value="BINDING PROTEIN TRANSPEPTIDASE, PUTATIVE-RELATED"/>
    <property type="match status" value="1"/>
</dbReference>
<dbReference type="GO" id="GO:0016746">
    <property type="term" value="F:acyltransferase activity"/>
    <property type="evidence" value="ECO:0007669"/>
    <property type="project" value="UniProtKB-KW"/>
</dbReference>
<dbReference type="AlphaFoldDB" id="A0A841PQS0"/>
<evidence type="ECO:0000256" key="11">
    <source>
        <dbReference type="ARBA" id="ARBA00022984"/>
    </source>
</evidence>
<accession>A0A841PQS0</accession>
<dbReference type="EMBL" id="JACHHJ010000001">
    <property type="protein sequence ID" value="MBB6449526.1"/>
    <property type="molecule type" value="Genomic_DNA"/>
</dbReference>
<comment type="catalytic activity">
    <reaction evidence="16">
        <text>Preferential cleavage: (Ac)2-L-Lys-D-Ala-|-D-Ala. Also transpeptidation of peptidyl-alanyl moieties that are N-acyl substituents of D-alanine.</text>
        <dbReference type="EC" id="3.4.16.4"/>
    </reaction>
</comment>
<name>A0A841PQS0_9BACL</name>
<keyword evidence="13" id="KW-0472">Membrane</keyword>
<dbReference type="GO" id="GO:0008658">
    <property type="term" value="F:penicillin binding"/>
    <property type="evidence" value="ECO:0007669"/>
    <property type="project" value="InterPro"/>
</dbReference>
<evidence type="ECO:0000259" key="19">
    <source>
        <dbReference type="Pfam" id="PF00912"/>
    </source>
</evidence>
<evidence type="ECO:0000256" key="1">
    <source>
        <dbReference type="ARBA" id="ARBA00007090"/>
    </source>
</evidence>
<dbReference type="InterPro" id="IPR023346">
    <property type="entry name" value="Lysozyme-like_dom_sf"/>
</dbReference>
<dbReference type="Gene3D" id="1.10.3810.10">
    <property type="entry name" value="Biosynthetic peptidoglycan transglycosylase-like"/>
    <property type="match status" value="1"/>
</dbReference>
<dbReference type="EC" id="2.4.1.129" evidence="20"/>
<evidence type="ECO:0000256" key="3">
    <source>
        <dbReference type="ARBA" id="ARBA00022475"/>
    </source>
</evidence>
<evidence type="ECO:0000256" key="4">
    <source>
        <dbReference type="ARBA" id="ARBA00022645"/>
    </source>
</evidence>
<keyword evidence="21" id="KW-1185">Reference proteome</keyword>
<evidence type="ECO:0000256" key="12">
    <source>
        <dbReference type="ARBA" id="ARBA00022989"/>
    </source>
</evidence>
<dbReference type="GO" id="GO:0030288">
    <property type="term" value="C:outer membrane-bounded periplasmic space"/>
    <property type="evidence" value="ECO:0007669"/>
    <property type="project" value="TreeGrafter"/>
</dbReference>
<keyword evidence="12" id="KW-1133">Transmembrane helix</keyword>
<comment type="similarity">
    <text evidence="2">In the N-terminal section; belongs to the glycosyltransferase 51 family.</text>
</comment>
<dbReference type="GO" id="GO:0008955">
    <property type="term" value="F:peptidoglycan glycosyltransferase activity"/>
    <property type="evidence" value="ECO:0007669"/>
    <property type="project" value="UniProtKB-EC"/>
</dbReference>
<dbReference type="PANTHER" id="PTHR32282:SF32">
    <property type="entry name" value="PENICILLIN-BINDING PROTEIN 2A"/>
    <property type="match status" value="1"/>
</dbReference>
<evidence type="ECO:0000256" key="16">
    <source>
        <dbReference type="ARBA" id="ARBA00034000"/>
    </source>
</evidence>
<keyword evidence="15" id="KW-0961">Cell wall biogenesis/degradation</keyword>
<evidence type="ECO:0000256" key="5">
    <source>
        <dbReference type="ARBA" id="ARBA00022670"/>
    </source>
</evidence>
<reference evidence="20 21" key="1">
    <citation type="submission" date="2020-08" db="EMBL/GenBank/DDBJ databases">
        <title>Genomic Encyclopedia of Type Strains, Phase IV (KMG-IV): sequencing the most valuable type-strain genomes for metagenomic binning, comparative biology and taxonomic classification.</title>
        <authorList>
            <person name="Goeker M."/>
        </authorList>
    </citation>
    <scope>NUCLEOTIDE SEQUENCE [LARGE SCALE GENOMIC DNA]</scope>
    <source>
        <strain evidence="20 21">DSM 21769</strain>
    </source>
</reference>
<evidence type="ECO:0000256" key="9">
    <source>
        <dbReference type="ARBA" id="ARBA00022801"/>
    </source>
</evidence>
<dbReference type="InterPro" id="IPR012338">
    <property type="entry name" value="Beta-lactam/transpept-like"/>
</dbReference>
<dbReference type="Pfam" id="PF00912">
    <property type="entry name" value="Transgly"/>
    <property type="match status" value="1"/>
</dbReference>
<keyword evidence="4" id="KW-0121">Carboxypeptidase</keyword>
<keyword evidence="10" id="KW-0133">Cell shape</keyword>
<dbReference type="GO" id="GO:0009002">
    <property type="term" value="F:serine-type D-Ala-D-Ala carboxypeptidase activity"/>
    <property type="evidence" value="ECO:0007669"/>
    <property type="project" value="UniProtKB-EC"/>
</dbReference>
<evidence type="ECO:0000256" key="6">
    <source>
        <dbReference type="ARBA" id="ARBA00022676"/>
    </source>
</evidence>
<dbReference type="InterPro" id="IPR036950">
    <property type="entry name" value="PBP_transglycosylase"/>
</dbReference>
<evidence type="ECO:0000256" key="8">
    <source>
        <dbReference type="ARBA" id="ARBA00022692"/>
    </source>
</evidence>
<feature type="domain" description="Glycosyl transferase family 51" evidence="19">
    <location>
        <begin position="56"/>
        <end position="229"/>
    </location>
</feature>
<keyword evidence="9" id="KW-0378">Hydrolase</keyword>
<evidence type="ECO:0000313" key="20">
    <source>
        <dbReference type="EMBL" id="MBB6449526.1"/>
    </source>
</evidence>
<dbReference type="InterPro" id="IPR001460">
    <property type="entry name" value="PCN-bd_Tpept"/>
</dbReference>
<keyword evidence="14" id="KW-0511">Multifunctional enzyme</keyword>
<dbReference type="Pfam" id="PF00905">
    <property type="entry name" value="Transpeptidase"/>
    <property type="match status" value="1"/>
</dbReference>
<keyword evidence="8" id="KW-0812">Transmembrane</keyword>
<organism evidence="20 21">
    <name type="scientific">Geomicrobium halophilum</name>
    <dbReference type="NCBI Taxonomy" id="549000"/>
    <lineage>
        <taxon>Bacteria</taxon>
        <taxon>Bacillati</taxon>
        <taxon>Bacillota</taxon>
        <taxon>Bacilli</taxon>
        <taxon>Bacillales</taxon>
        <taxon>Geomicrobium</taxon>
    </lineage>
</organism>
<evidence type="ECO:0000256" key="14">
    <source>
        <dbReference type="ARBA" id="ARBA00023268"/>
    </source>
</evidence>
<keyword evidence="20" id="KW-0012">Acyltransferase</keyword>
<dbReference type="EC" id="2.3.2.-" evidence="20"/>
<evidence type="ECO:0000256" key="7">
    <source>
        <dbReference type="ARBA" id="ARBA00022679"/>
    </source>
</evidence>
<dbReference type="GO" id="GO:0009252">
    <property type="term" value="P:peptidoglycan biosynthetic process"/>
    <property type="evidence" value="ECO:0007669"/>
    <property type="project" value="UniProtKB-KW"/>
</dbReference>
<feature type="domain" description="Penicillin-binding protein transpeptidase" evidence="18">
    <location>
        <begin position="322"/>
        <end position="599"/>
    </location>
</feature>
<dbReference type="NCBIfam" id="TIGR02074">
    <property type="entry name" value="PBP_1a_fam"/>
    <property type="match status" value="1"/>
</dbReference>
<dbReference type="Gene3D" id="3.40.710.10">
    <property type="entry name" value="DD-peptidase/beta-lactamase superfamily"/>
    <property type="match status" value="1"/>
</dbReference>
<keyword evidence="6 20" id="KW-0328">Glycosyltransferase</keyword>
<dbReference type="RefSeq" id="WP_184403399.1">
    <property type="nucleotide sequence ID" value="NZ_JACHHJ010000001.1"/>
</dbReference>
<evidence type="ECO:0000313" key="21">
    <source>
        <dbReference type="Proteomes" id="UP000568839"/>
    </source>
</evidence>
<evidence type="ECO:0000256" key="10">
    <source>
        <dbReference type="ARBA" id="ARBA00022960"/>
    </source>
</evidence>
<dbReference type="InterPro" id="IPR050396">
    <property type="entry name" value="Glycosyltr_51/Transpeptidase"/>
</dbReference>
<gene>
    <name evidence="20" type="ORF">HNR44_001475</name>
</gene>
<proteinExistence type="inferred from homology"/>
<comment type="similarity">
    <text evidence="1">In the C-terminal section; belongs to the transpeptidase family.</text>
</comment>
<evidence type="ECO:0000259" key="18">
    <source>
        <dbReference type="Pfam" id="PF00905"/>
    </source>
</evidence>
<dbReference type="GO" id="GO:0008360">
    <property type="term" value="P:regulation of cell shape"/>
    <property type="evidence" value="ECO:0007669"/>
    <property type="project" value="UniProtKB-KW"/>
</dbReference>
<evidence type="ECO:0000256" key="15">
    <source>
        <dbReference type="ARBA" id="ARBA00023316"/>
    </source>
</evidence>
<dbReference type="InterPro" id="IPR001264">
    <property type="entry name" value="Glyco_trans_51"/>
</dbReference>
<dbReference type="GO" id="GO:0071555">
    <property type="term" value="P:cell wall organization"/>
    <property type="evidence" value="ECO:0007669"/>
    <property type="project" value="UniProtKB-KW"/>
</dbReference>
<keyword evidence="5" id="KW-0645">Protease</keyword>
<evidence type="ECO:0000256" key="2">
    <source>
        <dbReference type="ARBA" id="ARBA00007739"/>
    </source>
</evidence>
<evidence type="ECO:0000256" key="13">
    <source>
        <dbReference type="ARBA" id="ARBA00023136"/>
    </source>
</evidence>
<comment type="caution">
    <text evidence="20">The sequence shown here is derived from an EMBL/GenBank/DDBJ whole genome shotgun (WGS) entry which is preliminary data.</text>
</comment>
<protein>
    <submittedName>
        <fullName evidence="20">Penicillin-binding protein 2A</fullName>
        <ecNumber evidence="20">2.3.2.-</ecNumber>
        <ecNumber evidence="20">2.4.1.129</ecNumber>
    </submittedName>
</protein>
<comment type="catalytic activity">
    <reaction evidence="17">
        <text>[GlcNAc-(1-&gt;4)-Mur2Ac(oyl-L-Ala-gamma-D-Glu-L-Lys-D-Ala-D-Ala)](n)-di-trans,octa-cis-undecaprenyl diphosphate + beta-D-GlcNAc-(1-&gt;4)-Mur2Ac(oyl-L-Ala-gamma-D-Glu-L-Lys-D-Ala-D-Ala)-di-trans,octa-cis-undecaprenyl diphosphate = [GlcNAc-(1-&gt;4)-Mur2Ac(oyl-L-Ala-gamma-D-Glu-L-Lys-D-Ala-D-Ala)](n+1)-di-trans,octa-cis-undecaprenyl diphosphate + di-trans,octa-cis-undecaprenyl diphosphate + H(+)</text>
        <dbReference type="Rhea" id="RHEA:23708"/>
        <dbReference type="Rhea" id="RHEA-COMP:9602"/>
        <dbReference type="Rhea" id="RHEA-COMP:9603"/>
        <dbReference type="ChEBI" id="CHEBI:15378"/>
        <dbReference type="ChEBI" id="CHEBI:58405"/>
        <dbReference type="ChEBI" id="CHEBI:60033"/>
        <dbReference type="ChEBI" id="CHEBI:78435"/>
        <dbReference type="EC" id="2.4.99.28"/>
    </reaction>
</comment>
<dbReference type="Proteomes" id="UP000568839">
    <property type="component" value="Unassembled WGS sequence"/>
</dbReference>
<sequence length="722" mass="80184">MKRFNKGFYLTIVAILSMLVIAVGSYAAVLVAGSLLVDESKLDFPETTTLVDEEGEELGRLYIEDREYVSIKEVPEEVQQAFISVEDHRFYDHQGVDFWAIGRALYRDILAGAKVEGGSTITQQLAKNVFLEQDQTWLRKTKEVLISMNLERRFSKETILEMYLNQIYFGHGTYGISRAAETYFDKPVSELTTAEGALLAAIPKAPYQYSPASDVENAEIRRNTVLALMEQHGYIDENEQQAAEGEAITTDIYEKPGMNESLYTYVDMVVEEGRERFELSENELFTGGYTIQLPINSEMQEASFEAMQSQENFPGDNENVQGSFVLLDNSTGAVKAIHGGRDYVRKGLNRSLVPRAPGSAFKPISVFAPALASGDYKPYSLLKDEEMVYEDYDDYSPENLSGEYSGSMTMRDALVNSTNAPAVWLLDQMGVGTGKQWAEQAVSSFDDSDSGLSMALGGLSEGVSPLEMAEAYTTFANEGVKSEPYFISKIESTDGRELYVHEENQEKLLEEQEAWYMTRMLEDVVDEGTGQAGDTDHALAGKTGTTGFEQVEGGNRDAWFVGYTPQYTGALWMGHDQTTEEDYLEGGSSYPTSMFKDILNTANVDQEAIAFQKPEGVEDLEPPVQLATVDDLSAGLTLQGEGFINVELNWTEADDERLVYNVYEVNGDEANKIDEVEGEGSYTVTGANMFSLNDYMVVPLNPQTGQEGEPSNIADVEMMSWF</sequence>
<dbReference type="GO" id="GO:0006508">
    <property type="term" value="P:proteolysis"/>
    <property type="evidence" value="ECO:0007669"/>
    <property type="project" value="UniProtKB-KW"/>
</dbReference>
<dbReference type="SUPFAM" id="SSF56601">
    <property type="entry name" value="beta-lactamase/transpeptidase-like"/>
    <property type="match status" value="1"/>
</dbReference>
<dbReference type="FunFam" id="1.10.3810.10:FF:000001">
    <property type="entry name" value="Penicillin-binding protein 1A"/>
    <property type="match status" value="1"/>
</dbReference>
<evidence type="ECO:0000256" key="17">
    <source>
        <dbReference type="ARBA" id="ARBA00049902"/>
    </source>
</evidence>
<keyword evidence="7 20" id="KW-0808">Transferase</keyword>
<keyword evidence="11" id="KW-0573">Peptidoglycan synthesis</keyword>